<evidence type="ECO:0000256" key="2">
    <source>
        <dbReference type="ARBA" id="ARBA00023125"/>
    </source>
</evidence>
<dbReference type="Gene3D" id="3.40.50.2300">
    <property type="match status" value="2"/>
</dbReference>
<comment type="caution">
    <text evidence="5">The sequence shown here is derived from an EMBL/GenBank/DDBJ whole genome shotgun (WGS) entry which is preliminary data.</text>
</comment>
<dbReference type="OrthoDB" id="7170131at2"/>
<dbReference type="GO" id="GO:0000976">
    <property type="term" value="F:transcription cis-regulatory region binding"/>
    <property type="evidence" value="ECO:0007669"/>
    <property type="project" value="TreeGrafter"/>
</dbReference>
<dbReference type="GO" id="GO:0003700">
    <property type="term" value="F:DNA-binding transcription factor activity"/>
    <property type="evidence" value="ECO:0007669"/>
    <property type="project" value="TreeGrafter"/>
</dbReference>
<dbReference type="InterPro" id="IPR010982">
    <property type="entry name" value="Lambda_DNA-bd_dom_sf"/>
</dbReference>
<dbReference type="PANTHER" id="PTHR30146">
    <property type="entry name" value="LACI-RELATED TRANSCRIPTIONAL REPRESSOR"/>
    <property type="match status" value="1"/>
</dbReference>
<dbReference type="EMBL" id="PIUM01000004">
    <property type="protein sequence ID" value="PKU25525.1"/>
    <property type="molecule type" value="Genomic_DNA"/>
</dbReference>
<organism evidence="5 6">
    <name type="scientific">Telmatospirillum siberiense</name>
    <dbReference type="NCBI Taxonomy" id="382514"/>
    <lineage>
        <taxon>Bacteria</taxon>
        <taxon>Pseudomonadati</taxon>
        <taxon>Pseudomonadota</taxon>
        <taxon>Alphaproteobacteria</taxon>
        <taxon>Rhodospirillales</taxon>
        <taxon>Rhodospirillaceae</taxon>
        <taxon>Telmatospirillum</taxon>
    </lineage>
</organism>
<accession>A0A2N3PYR9</accession>
<dbReference type="SUPFAM" id="SSF53822">
    <property type="entry name" value="Periplasmic binding protein-like I"/>
    <property type="match status" value="1"/>
</dbReference>
<dbReference type="CDD" id="cd01575">
    <property type="entry name" value="PBP1_GntR"/>
    <property type="match status" value="1"/>
</dbReference>
<protein>
    <submittedName>
        <fullName evidence="5">LacI family transcriptional regulator</fullName>
    </submittedName>
</protein>
<gene>
    <name evidence="5" type="ORF">CWS72_05520</name>
</gene>
<dbReference type="InterPro" id="IPR001761">
    <property type="entry name" value="Peripla_BP/Lac1_sug-bd_dom"/>
</dbReference>
<feature type="domain" description="HTH lacI-type" evidence="4">
    <location>
        <begin position="8"/>
        <end position="62"/>
    </location>
</feature>
<dbReference type="Pfam" id="PF00356">
    <property type="entry name" value="LacI"/>
    <property type="match status" value="1"/>
</dbReference>
<dbReference type="PANTHER" id="PTHR30146:SF33">
    <property type="entry name" value="TRANSCRIPTIONAL REGULATOR"/>
    <property type="match status" value="1"/>
</dbReference>
<reference evidence="6" key="1">
    <citation type="submission" date="2017-12" db="EMBL/GenBank/DDBJ databases">
        <title>Draft genome sequence of Telmatospirillum siberiense 26-4b1T, an acidotolerant peatland alphaproteobacterium potentially involved in sulfur cycling.</title>
        <authorList>
            <person name="Hausmann B."/>
            <person name="Pjevac P."/>
            <person name="Schreck K."/>
            <person name="Herbold C.W."/>
            <person name="Daims H."/>
            <person name="Wagner M."/>
            <person name="Pester M."/>
            <person name="Loy A."/>
        </authorList>
    </citation>
    <scope>NUCLEOTIDE SEQUENCE [LARGE SCALE GENOMIC DNA]</scope>
    <source>
        <strain evidence="6">26-4b1</strain>
    </source>
</reference>
<dbReference type="Gene3D" id="1.10.260.40">
    <property type="entry name" value="lambda repressor-like DNA-binding domains"/>
    <property type="match status" value="1"/>
</dbReference>
<keyword evidence="2" id="KW-0238">DNA-binding</keyword>
<dbReference type="SUPFAM" id="SSF47413">
    <property type="entry name" value="lambda repressor-like DNA-binding domains"/>
    <property type="match status" value="1"/>
</dbReference>
<evidence type="ECO:0000313" key="5">
    <source>
        <dbReference type="EMBL" id="PKU25525.1"/>
    </source>
</evidence>
<dbReference type="PRINTS" id="PR00036">
    <property type="entry name" value="HTHLACI"/>
</dbReference>
<keyword evidence="1" id="KW-0805">Transcription regulation</keyword>
<sequence length="331" mass="34792">MGVKRSQLTLRDVAREAGVGESTVSRVLRNHGAVSAETRRRIETAVARLGYVPNRIAGLLASEGSTLVAIIVPSLTNNVFPNVLAGANSALDAGGFQSVVGVSEYQIDREESLIRAMLAWRPAGLIVTGLEHSEGAIALMQGSGVRVVELMDLDGDGLDGVVGFSTHAVGRTSASHLIGRGYRRIGYVGHNIQRDARAGKRLAGFREALAEGGLTLVDSELVDGMSSIEAGRDALARLLVRSPALDAVYFSNDDMALGGYFHCLGQGIAIPDRLALFGFNGLEAGRCLPQPLSTIKTPRFLIGETGGKLVCADNGPSRVDVGFELIEGATA</sequence>
<dbReference type="PROSITE" id="PS50932">
    <property type="entry name" value="HTH_LACI_2"/>
    <property type="match status" value="1"/>
</dbReference>
<keyword evidence="6" id="KW-1185">Reference proteome</keyword>
<name>A0A2N3PYR9_9PROT</name>
<proteinExistence type="predicted"/>
<evidence type="ECO:0000256" key="3">
    <source>
        <dbReference type="ARBA" id="ARBA00023163"/>
    </source>
</evidence>
<evidence type="ECO:0000313" key="6">
    <source>
        <dbReference type="Proteomes" id="UP000233293"/>
    </source>
</evidence>
<dbReference type="RefSeq" id="WP_101249580.1">
    <property type="nucleotide sequence ID" value="NZ_PIUM01000004.1"/>
</dbReference>
<dbReference type="PROSITE" id="PS00356">
    <property type="entry name" value="HTH_LACI_1"/>
    <property type="match status" value="1"/>
</dbReference>
<dbReference type="InterPro" id="IPR028082">
    <property type="entry name" value="Peripla_BP_I"/>
</dbReference>
<dbReference type="InterPro" id="IPR000843">
    <property type="entry name" value="HTH_LacI"/>
</dbReference>
<evidence type="ECO:0000259" key="4">
    <source>
        <dbReference type="PROSITE" id="PS50932"/>
    </source>
</evidence>
<dbReference type="SMART" id="SM00354">
    <property type="entry name" value="HTH_LACI"/>
    <property type="match status" value="1"/>
</dbReference>
<dbReference type="CDD" id="cd01392">
    <property type="entry name" value="HTH_LacI"/>
    <property type="match status" value="1"/>
</dbReference>
<dbReference type="AlphaFoldDB" id="A0A2N3PYR9"/>
<dbReference type="Pfam" id="PF00532">
    <property type="entry name" value="Peripla_BP_1"/>
    <property type="match status" value="1"/>
</dbReference>
<dbReference type="Proteomes" id="UP000233293">
    <property type="component" value="Unassembled WGS sequence"/>
</dbReference>
<evidence type="ECO:0000256" key="1">
    <source>
        <dbReference type="ARBA" id="ARBA00023015"/>
    </source>
</evidence>
<keyword evidence="3" id="KW-0804">Transcription</keyword>